<evidence type="ECO:0000313" key="1">
    <source>
        <dbReference type="EMBL" id="RKL65402.1"/>
    </source>
</evidence>
<proteinExistence type="predicted"/>
<accession>A0A3A9K4M9</accession>
<dbReference type="AlphaFoldDB" id="A0A3A9K4M9"/>
<sequence length="97" mass="11142">MELDFFWLAIAIAAAGYFIGDGLKNINNPNAKSIIDSLDDDDEHELMKESEVHHFMGISKEDANSLIKDHSDIPHIIINNNVYYPKSKLRKWLLDQE</sequence>
<organism evidence="1 2">
    <name type="scientific">Salipaludibacillus neizhouensis</name>
    <dbReference type="NCBI Taxonomy" id="885475"/>
    <lineage>
        <taxon>Bacteria</taxon>
        <taxon>Bacillati</taxon>
        <taxon>Bacillota</taxon>
        <taxon>Bacilli</taxon>
        <taxon>Bacillales</taxon>
        <taxon>Bacillaceae</taxon>
    </lineage>
</organism>
<dbReference type="OrthoDB" id="2361226at2"/>
<protein>
    <submittedName>
        <fullName evidence="1">DNA-binding protein</fullName>
    </submittedName>
</protein>
<reference evidence="1 2" key="1">
    <citation type="submission" date="2017-10" db="EMBL/GenBank/DDBJ databases">
        <title>Bacillus sp. nov., a halophilic bacterium isolated from a Keqin Lake.</title>
        <authorList>
            <person name="Wang H."/>
        </authorList>
    </citation>
    <scope>NUCLEOTIDE SEQUENCE [LARGE SCALE GENOMIC DNA]</scope>
    <source>
        <strain evidence="1 2">KCTC 13187</strain>
    </source>
</reference>
<dbReference type="GO" id="GO:0003677">
    <property type="term" value="F:DNA binding"/>
    <property type="evidence" value="ECO:0007669"/>
    <property type="project" value="UniProtKB-KW"/>
</dbReference>
<name>A0A3A9K4M9_9BACI</name>
<keyword evidence="1" id="KW-0238">DNA-binding</keyword>
<comment type="caution">
    <text evidence="1">The sequence shown here is derived from an EMBL/GenBank/DDBJ whole genome shotgun (WGS) entry which is preliminary data.</text>
</comment>
<gene>
    <name evidence="1" type="ORF">CR203_20865</name>
</gene>
<dbReference type="EMBL" id="PDOE01000017">
    <property type="protein sequence ID" value="RKL65402.1"/>
    <property type="molecule type" value="Genomic_DNA"/>
</dbReference>
<evidence type="ECO:0000313" key="2">
    <source>
        <dbReference type="Proteomes" id="UP000281498"/>
    </source>
</evidence>
<dbReference type="RefSeq" id="WP_110935527.1">
    <property type="nucleotide sequence ID" value="NZ_KZ614146.1"/>
</dbReference>
<dbReference type="Proteomes" id="UP000281498">
    <property type="component" value="Unassembled WGS sequence"/>
</dbReference>
<keyword evidence="2" id="KW-1185">Reference proteome</keyword>